<dbReference type="PROSITE" id="PS51257">
    <property type="entry name" value="PROKAR_LIPOPROTEIN"/>
    <property type="match status" value="1"/>
</dbReference>
<dbReference type="EMBL" id="CP072788">
    <property type="protein sequence ID" value="QTR03843.1"/>
    <property type="molecule type" value="Genomic_DNA"/>
</dbReference>
<evidence type="ECO:0000313" key="3">
    <source>
        <dbReference type="Proteomes" id="UP000671828"/>
    </source>
</evidence>
<dbReference type="AlphaFoldDB" id="A0A8T8HYX6"/>
<organism evidence="2 3">
    <name type="scientific">Saccharothrix algeriensis</name>
    <dbReference type="NCBI Taxonomy" id="173560"/>
    <lineage>
        <taxon>Bacteria</taxon>
        <taxon>Bacillati</taxon>
        <taxon>Actinomycetota</taxon>
        <taxon>Actinomycetes</taxon>
        <taxon>Pseudonocardiales</taxon>
        <taxon>Pseudonocardiaceae</taxon>
        <taxon>Saccharothrix</taxon>
    </lineage>
</organism>
<proteinExistence type="predicted"/>
<protein>
    <recommendedName>
        <fullName evidence="4">Secreted protein</fullName>
    </recommendedName>
</protein>
<evidence type="ECO:0008006" key="4">
    <source>
        <dbReference type="Google" id="ProtNLM"/>
    </source>
</evidence>
<gene>
    <name evidence="2" type="ORF">J7S33_02055</name>
</gene>
<evidence type="ECO:0000256" key="1">
    <source>
        <dbReference type="SAM" id="SignalP"/>
    </source>
</evidence>
<feature type="chain" id="PRO_5035845320" description="Secreted protein" evidence="1">
    <location>
        <begin position="21"/>
        <end position="187"/>
    </location>
</feature>
<accession>A0A8T8HYX6</accession>
<feature type="signal peptide" evidence="1">
    <location>
        <begin position="1"/>
        <end position="20"/>
    </location>
</feature>
<name>A0A8T8HYX6_9PSEU</name>
<reference evidence="2" key="1">
    <citation type="submission" date="2021-04" db="EMBL/GenBank/DDBJ databases">
        <title>Saccharothrix algeriensis WGS.</title>
        <authorList>
            <person name="Stuskova K."/>
            <person name="Hakalova E."/>
            <person name="Tebbal A.B."/>
            <person name="Eichmeier A."/>
        </authorList>
    </citation>
    <scope>NUCLEOTIDE SEQUENCE</scope>
    <source>
        <strain evidence="2">NRRL B-24137</strain>
    </source>
</reference>
<evidence type="ECO:0000313" key="2">
    <source>
        <dbReference type="EMBL" id="QTR03843.1"/>
    </source>
</evidence>
<dbReference type="Proteomes" id="UP000671828">
    <property type="component" value="Chromosome"/>
</dbReference>
<keyword evidence="1" id="KW-0732">Signal</keyword>
<sequence>MNRVGPVIVLSAALAVGGCAAPGTGGPGGGPSPGPTSDAVATAVQDPVLDAAAASLGPALESGFPDTYAGLRLDQERGAVVVYRRPDPALDQAARAAANGARLELVDARHSLKRLREVVDRIGADTGHWQEQGVRITTWGPAVDGSAVDVTTVAGSEADRLALAARYGADVIRVSRGDFPEPAPATG</sequence>